<keyword evidence="1" id="KW-0732">Signal</keyword>
<name>A0A921NXR9_9GAMM</name>
<organism evidence="2 3">
    <name type="scientific">Pseudoxanthomonas taiwanensis</name>
    <dbReference type="NCBI Taxonomy" id="176598"/>
    <lineage>
        <taxon>Bacteria</taxon>
        <taxon>Pseudomonadati</taxon>
        <taxon>Pseudomonadota</taxon>
        <taxon>Gammaproteobacteria</taxon>
        <taxon>Lysobacterales</taxon>
        <taxon>Lysobacteraceae</taxon>
        <taxon>Pseudoxanthomonas</taxon>
    </lineage>
</organism>
<dbReference type="OrthoDB" id="9776275at2"/>
<dbReference type="RefSeq" id="WP_162125617.1">
    <property type="nucleotide sequence ID" value="NZ_PDWK01000143.1"/>
</dbReference>
<keyword evidence="3" id="KW-1185">Reference proteome</keyword>
<reference evidence="2" key="1">
    <citation type="submission" date="2017-10" db="EMBL/GenBank/DDBJ databases">
        <title>Whole genome sequencing of members of genus Pseudoxanthomonas.</title>
        <authorList>
            <person name="Kumar S."/>
            <person name="Bansal K."/>
            <person name="Kaur A."/>
            <person name="Patil P."/>
            <person name="Sharma S."/>
            <person name="Patil P.B."/>
        </authorList>
    </citation>
    <scope>NUCLEOTIDE SEQUENCE</scope>
    <source>
        <strain evidence="2">DSM 22914</strain>
    </source>
</reference>
<evidence type="ECO:0000256" key="1">
    <source>
        <dbReference type="SAM" id="SignalP"/>
    </source>
</evidence>
<dbReference type="InterPro" id="IPR018707">
    <property type="entry name" value="LpxR"/>
</dbReference>
<dbReference type="EMBL" id="PDWK01000143">
    <property type="protein sequence ID" value="KAF1684264.1"/>
    <property type="molecule type" value="Genomic_DNA"/>
</dbReference>
<feature type="signal peptide" evidence="1">
    <location>
        <begin position="1"/>
        <end position="22"/>
    </location>
</feature>
<feature type="chain" id="PRO_5038077477" description="Lipid A deacylase LpxR family protein" evidence="1">
    <location>
        <begin position="23"/>
        <end position="349"/>
    </location>
</feature>
<evidence type="ECO:0000313" key="2">
    <source>
        <dbReference type="EMBL" id="KAF1684264.1"/>
    </source>
</evidence>
<dbReference type="Pfam" id="PF09982">
    <property type="entry name" value="LpxR"/>
    <property type="match status" value="1"/>
</dbReference>
<dbReference type="Proteomes" id="UP000717981">
    <property type="component" value="Unassembled WGS sequence"/>
</dbReference>
<accession>A0A921NXR9</accession>
<sequence>MPPAIRLAAAAMCLAATLPLHAAERCHDSVLRSTPPAVNFRVDNDLFGGQDQGYTNGAQLSFVSPNLNDYTDDPCLPRLARWINRRLERLHPGQYDQQNMVFSVGHKIYTPADYSRRDLIPDDRPYAAVLLASFGYNARNMSGLRTTQLQVGVVGPAALGRQVQDAVHKLTDSDRFRGWDNQLHNEPVLRLVHERMRRWPGDPGFDAEGWAWDAIAHWGGAVGNLSTHANAGMEVRFGWRLPDDFGSTPLRPAGENTAPPLDGRRTGWSAHLFLTSDVRWVLRDITLDGNTFRRSHRVDRRPLVGEIGYGIGLTRGRWKFALARYHGAREFEGQKERPVFGSFTISRML</sequence>
<dbReference type="Gene3D" id="2.40.128.140">
    <property type="entry name" value="Outer membrane protein"/>
    <property type="match status" value="1"/>
</dbReference>
<gene>
    <name evidence="2" type="ORF">CR938_14260</name>
</gene>
<evidence type="ECO:0008006" key="4">
    <source>
        <dbReference type="Google" id="ProtNLM"/>
    </source>
</evidence>
<protein>
    <recommendedName>
        <fullName evidence="4">Lipid A deacylase LpxR family protein</fullName>
    </recommendedName>
</protein>
<comment type="caution">
    <text evidence="2">The sequence shown here is derived from an EMBL/GenBank/DDBJ whole genome shotgun (WGS) entry which is preliminary data.</text>
</comment>
<proteinExistence type="predicted"/>
<evidence type="ECO:0000313" key="3">
    <source>
        <dbReference type="Proteomes" id="UP000717981"/>
    </source>
</evidence>
<dbReference type="InterPro" id="IPR037107">
    <property type="entry name" value="Put_OMP_sf"/>
</dbReference>
<dbReference type="AlphaFoldDB" id="A0A921NXR9"/>